<sequence length="359" mass="38967">MKPQVSTHYDSFDDPLVDAEGLEETSEGDLWFLPGPMEVEPDYLLPGPRAEPRETAVLDDWRKAEAGNAARLARVAGRVGALDDRLKRGPEGWRHRLALIEAADLSWFVGDRIGPDRLALWISMRLSGVQDDTAALARVGWAVRRLTGGPGPEVDLCAFLDRRDPENLADEVESFADRAGGWLDLMAQAADLHPISRSCMGFHLWNLAGLGQHGDRMEAAVTAARIAVSDGPNSNGGAIFAPVALRGAGGLCAAGTPAERLERWLEGMETACLTATRHLDDIEAWSARAETMMAPLTGKTPPALRAVLTEWPLVSAPMAETLTGASRAAVQRNLAWMETRGLIREVTGQGRYRMWCATN</sequence>
<gene>
    <name evidence="1" type="ORF">LCGC14_0813870</name>
</gene>
<proteinExistence type="predicted"/>
<protein>
    <recommendedName>
        <fullName evidence="2">HTH DNA binding domain-containing protein</fullName>
    </recommendedName>
</protein>
<reference evidence="1" key="1">
    <citation type="journal article" date="2015" name="Nature">
        <title>Complex archaea that bridge the gap between prokaryotes and eukaryotes.</title>
        <authorList>
            <person name="Spang A."/>
            <person name="Saw J.H."/>
            <person name="Jorgensen S.L."/>
            <person name="Zaremba-Niedzwiedzka K."/>
            <person name="Martijn J."/>
            <person name="Lind A.E."/>
            <person name="van Eijk R."/>
            <person name="Schleper C."/>
            <person name="Guy L."/>
            <person name="Ettema T.J."/>
        </authorList>
    </citation>
    <scope>NUCLEOTIDE SEQUENCE</scope>
</reference>
<name>A0A0F9PQE3_9ZZZZ</name>
<evidence type="ECO:0008006" key="2">
    <source>
        <dbReference type="Google" id="ProtNLM"/>
    </source>
</evidence>
<dbReference type="AlphaFoldDB" id="A0A0F9PQE3"/>
<evidence type="ECO:0000313" key="1">
    <source>
        <dbReference type="EMBL" id="KKN32429.1"/>
    </source>
</evidence>
<dbReference type="EMBL" id="LAZR01002253">
    <property type="protein sequence ID" value="KKN32429.1"/>
    <property type="molecule type" value="Genomic_DNA"/>
</dbReference>
<comment type="caution">
    <text evidence="1">The sequence shown here is derived from an EMBL/GenBank/DDBJ whole genome shotgun (WGS) entry which is preliminary data.</text>
</comment>
<organism evidence="1">
    <name type="scientific">marine sediment metagenome</name>
    <dbReference type="NCBI Taxonomy" id="412755"/>
    <lineage>
        <taxon>unclassified sequences</taxon>
        <taxon>metagenomes</taxon>
        <taxon>ecological metagenomes</taxon>
    </lineage>
</organism>
<accession>A0A0F9PQE3</accession>